<protein>
    <submittedName>
        <fullName evidence="1">Uncharacterized protein</fullName>
    </submittedName>
</protein>
<dbReference type="OrthoDB" id="2866761at2"/>
<gene>
    <name evidence="1" type="ORF">A374_13710</name>
</gene>
<evidence type="ECO:0000313" key="2">
    <source>
        <dbReference type="Proteomes" id="UP000004080"/>
    </source>
</evidence>
<dbReference type="PATRIC" id="fig|1196324.3.peg.2805"/>
<name>I8AGE2_9BACL</name>
<dbReference type="RefSeq" id="WP_007202820.1">
    <property type="nucleotide sequence ID" value="NZ_AKKV01000030.1"/>
</dbReference>
<dbReference type="AlphaFoldDB" id="I8AGE2"/>
<proteinExistence type="predicted"/>
<comment type="caution">
    <text evidence="1">The sequence shown here is derived from an EMBL/GenBank/DDBJ whole genome shotgun (WGS) entry which is preliminary data.</text>
</comment>
<organism evidence="1 2">
    <name type="scientific">Fictibacillus macauensis ZFHKF-1</name>
    <dbReference type="NCBI Taxonomy" id="1196324"/>
    <lineage>
        <taxon>Bacteria</taxon>
        <taxon>Bacillati</taxon>
        <taxon>Bacillota</taxon>
        <taxon>Bacilli</taxon>
        <taxon>Bacillales</taxon>
        <taxon>Fictibacillaceae</taxon>
        <taxon>Fictibacillus</taxon>
    </lineage>
</organism>
<evidence type="ECO:0000313" key="1">
    <source>
        <dbReference type="EMBL" id="EIT84752.1"/>
    </source>
</evidence>
<accession>I8AGE2</accession>
<dbReference type="EMBL" id="AKKV01000030">
    <property type="protein sequence ID" value="EIT84752.1"/>
    <property type="molecule type" value="Genomic_DNA"/>
</dbReference>
<keyword evidence="2" id="KW-1185">Reference proteome</keyword>
<sequence>MKSTKAQAARWLSRCIQKDQLDQKQDEPRQKDYFFVVEGFCKVAPVFFITRQEQGLCFGYHTNQVERVQKNELHWDELLQLHPFERKNLILNLFMTMIRARKKQYRTCQRCHDKFPPEAKYNLVTCLLCAP</sequence>
<reference evidence="1 2" key="1">
    <citation type="journal article" date="2012" name="J. Bacteriol.">
        <title>Genome of Bacillus macauensis ZFHKF-1, a Long-Chain-Forming Bacterium.</title>
        <authorList>
            <person name="Cai L."/>
            <person name="Zhang T."/>
        </authorList>
    </citation>
    <scope>NUCLEOTIDE SEQUENCE [LARGE SCALE GENOMIC DNA]</scope>
    <source>
        <strain evidence="1 2">ZFHKF-1</strain>
    </source>
</reference>
<dbReference type="Proteomes" id="UP000004080">
    <property type="component" value="Unassembled WGS sequence"/>
</dbReference>